<dbReference type="EnsemblPlants" id="AET6Gv20584100.1">
    <property type="protein sequence ID" value="AET6Gv20584100.1"/>
    <property type="gene ID" value="AET6Gv20584100"/>
</dbReference>
<reference evidence="2" key="2">
    <citation type="journal article" date="2017" name="Nat. Plants">
        <title>The Aegilops tauschii genome reveals multiple impacts of transposons.</title>
        <authorList>
            <person name="Zhao G."/>
            <person name="Zou C."/>
            <person name="Li K."/>
            <person name="Wang K."/>
            <person name="Li T."/>
            <person name="Gao L."/>
            <person name="Zhang X."/>
            <person name="Wang H."/>
            <person name="Yang Z."/>
            <person name="Liu X."/>
            <person name="Jiang W."/>
            <person name="Mao L."/>
            <person name="Kong X."/>
            <person name="Jiao Y."/>
            <person name="Jia J."/>
        </authorList>
    </citation>
    <scope>NUCLEOTIDE SEQUENCE [LARGE SCALE GENOMIC DNA]</scope>
    <source>
        <strain evidence="2">cv. AL8/78</strain>
    </source>
</reference>
<keyword evidence="2" id="KW-1185">Reference proteome</keyword>
<dbReference type="STRING" id="200361.A0A453P2P6"/>
<dbReference type="Gramene" id="AET6Gv20584100.1">
    <property type="protein sequence ID" value="AET6Gv20584100.1"/>
    <property type="gene ID" value="AET6Gv20584100"/>
</dbReference>
<reference evidence="1" key="4">
    <citation type="submission" date="2019-03" db="UniProtKB">
        <authorList>
            <consortium name="EnsemblPlants"/>
        </authorList>
    </citation>
    <scope>IDENTIFICATION</scope>
</reference>
<dbReference type="Proteomes" id="UP000015105">
    <property type="component" value="Chromosome 6D"/>
</dbReference>
<reference evidence="2" key="1">
    <citation type="journal article" date="2014" name="Science">
        <title>Ancient hybridizations among the ancestral genomes of bread wheat.</title>
        <authorList>
            <consortium name="International Wheat Genome Sequencing Consortium,"/>
            <person name="Marcussen T."/>
            <person name="Sandve S.R."/>
            <person name="Heier L."/>
            <person name="Spannagl M."/>
            <person name="Pfeifer M."/>
            <person name="Jakobsen K.S."/>
            <person name="Wulff B.B."/>
            <person name="Steuernagel B."/>
            <person name="Mayer K.F."/>
            <person name="Olsen O.A."/>
        </authorList>
    </citation>
    <scope>NUCLEOTIDE SEQUENCE [LARGE SCALE GENOMIC DNA]</scope>
    <source>
        <strain evidence="2">cv. AL8/78</strain>
    </source>
</reference>
<evidence type="ECO:0000313" key="1">
    <source>
        <dbReference type="EnsemblPlants" id="AET6Gv20584100.1"/>
    </source>
</evidence>
<dbReference type="AlphaFoldDB" id="A0A453P2P6"/>
<reference evidence="1" key="3">
    <citation type="journal article" date="2017" name="Nature">
        <title>Genome sequence of the progenitor of the wheat D genome Aegilops tauschii.</title>
        <authorList>
            <person name="Luo M.C."/>
            <person name="Gu Y.Q."/>
            <person name="Puiu D."/>
            <person name="Wang H."/>
            <person name="Twardziok S.O."/>
            <person name="Deal K.R."/>
            <person name="Huo N."/>
            <person name="Zhu T."/>
            <person name="Wang L."/>
            <person name="Wang Y."/>
            <person name="McGuire P.E."/>
            <person name="Liu S."/>
            <person name="Long H."/>
            <person name="Ramasamy R.K."/>
            <person name="Rodriguez J.C."/>
            <person name="Van S.L."/>
            <person name="Yuan L."/>
            <person name="Wang Z."/>
            <person name="Xia Z."/>
            <person name="Xiao L."/>
            <person name="Anderson O.D."/>
            <person name="Ouyang S."/>
            <person name="Liang Y."/>
            <person name="Zimin A.V."/>
            <person name="Pertea G."/>
            <person name="Qi P."/>
            <person name="Bennetzen J.L."/>
            <person name="Dai X."/>
            <person name="Dawson M.W."/>
            <person name="Muller H.G."/>
            <person name="Kugler K."/>
            <person name="Rivarola-Duarte L."/>
            <person name="Spannagl M."/>
            <person name="Mayer K.F.X."/>
            <person name="Lu F.H."/>
            <person name="Bevan M.W."/>
            <person name="Leroy P."/>
            <person name="Li P."/>
            <person name="You F.M."/>
            <person name="Sun Q."/>
            <person name="Liu Z."/>
            <person name="Lyons E."/>
            <person name="Wicker T."/>
            <person name="Salzberg S.L."/>
            <person name="Devos K.M."/>
            <person name="Dvorak J."/>
        </authorList>
    </citation>
    <scope>NUCLEOTIDE SEQUENCE [LARGE SCALE GENOMIC DNA]</scope>
    <source>
        <strain evidence="1">cv. AL8/78</strain>
    </source>
</reference>
<reference evidence="1" key="5">
    <citation type="journal article" date="2021" name="G3 (Bethesda)">
        <title>Aegilops tauschii genome assembly Aet v5.0 features greater sequence contiguity and improved annotation.</title>
        <authorList>
            <person name="Wang L."/>
            <person name="Zhu T."/>
            <person name="Rodriguez J.C."/>
            <person name="Deal K.R."/>
            <person name="Dubcovsky J."/>
            <person name="McGuire P.E."/>
            <person name="Lux T."/>
            <person name="Spannagl M."/>
            <person name="Mayer K.F.X."/>
            <person name="Baldrich P."/>
            <person name="Meyers B.C."/>
            <person name="Huo N."/>
            <person name="Gu Y.Q."/>
            <person name="Zhou H."/>
            <person name="Devos K.M."/>
            <person name="Bennetzen J.L."/>
            <person name="Unver T."/>
            <person name="Budak H."/>
            <person name="Gulick P.J."/>
            <person name="Galiba G."/>
            <person name="Kalapos B."/>
            <person name="Nelson D.R."/>
            <person name="Li P."/>
            <person name="You F.M."/>
            <person name="Luo M.C."/>
            <person name="Dvorak J."/>
        </authorList>
    </citation>
    <scope>NUCLEOTIDE SEQUENCE [LARGE SCALE GENOMIC DNA]</scope>
    <source>
        <strain evidence="1">cv. AL8/78</strain>
    </source>
</reference>
<accession>A0A453P2P6</accession>
<name>A0A453P2P6_AEGTS</name>
<proteinExistence type="predicted"/>
<protein>
    <submittedName>
        <fullName evidence="1">Uncharacterized protein</fullName>
    </submittedName>
</protein>
<evidence type="ECO:0000313" key="2">
    <source>
        <dbReference type="Proteomes" id="UP000015105"/>
    </source>
</evidence>
<organism evidence="1 2">
    <name type="scientific">Aegilops tauschii subsp. strangulata</name>
    <name type="common">Goatgrass</name>
    <dbReference type="NCBI Taxonomy" id="200361"/>
    <lineage>
        <taxon>Eukaryota</taxon>
        <taxon>Viridiplantae</taxon>
        <taxon>Streptophyta</taxon>
        <taxon>Embryophyta</taxon>
        <taxon>Tracheophyta</taxon>
        <taxon>Spermatophyta</taxon>
        <taxon>Magnoliopsida</taxon>
        <taxon>Liliopsida</taxon>
        <taxon>Poales</taxon>
        <taxon>Poaceae</taxon>
        <taxon>BOP clade</taxon>
        <taxon>Pooideae</taxon>
        <taxon>Triticodae</taxon>
        <taxon>Triticeae</taxon>
        <taxon>Triticinae</taxon>
        <taxon>Aegilops</taxon>
    </lineage>
</organism>
<sequence>YTVGLAAACWAIWLARNRATFEKKQIKTPFEIVFSMCSFLIYWTGLQSEGGAKELQGGAEMIRAGTMNLLKMCNAMHRPIESE</sequence>